<name>A0A1Q8V707_9ACTO</name>
<gene>
    <name evidence="2" type="ORF">BKH29_09255</name>
</gene>
<reference evidence="2 3" key="1">
    <citation type="submission" date="2016-12" db="EMBL/GenBank/DDBJ databases">
        <title>Genomic Comparison of strains in the 'Actinomyces naeslundii' Group.</title>
        <authorList>
            <person name="Mughal S.R."/>
            <person name="Do T."/>
            <person name="Gilbert S.C."/>
            <person name="Witherden E.A."/>
            <person name="Didelot X."/>
            <person name="Beighton D."/>
        </authorList>
    </citation>
    <scope>NUCLEOTIDE SEQUENCE [LARGE SCALE GENOMIC DNA]</scope>
    <source>
        <strain evidence="2 3">CCUG 33920</strain>
    </source>
</reference>
<proteinExistence type="predicted"/>
<evidence type="ECO:0000313" key="3">
    <source>
        <dbReference type="Proteomes" id="UP000186857"/>
    </source>
</evidence>
<dbReference type="Proteomes" id="UP000186857">
    <property type="component" value="Unassembled WGS sequence"/>
</dbReference>
<sequence>MRSRIAAHSSGSSGQAYLEEELGKETPQEYIARLTTEATQMLDDLRALAEEQSRQDSDS</sequence>
<evidence type="ECO:0000256" key="1">
    <source>
        <dbReference type="SAM" id="MobiDB-lite"/>
    </source>
</evidence>
<dbReference type="EMBL" id="MSKJ01000020">
    <property type="protein sequence ID" value="OLO43901.1"/>
    <property type="molecule type" value="Genomic_DNA"/>
</dbReference>
<organism evidence="2 3">
    <name type="scientific">Actinomyces oris</name>
    <dbReference type="NCBI Taxonomy" id="544580"/>
    <lineage>
        <taxon>Bacteria</taxon>
        <taxon>Bacillati</taxon>
        <taxon>Actinomycetota</taxon>
        <taxon>Actinomycetes</taxon>
        <taxon>Actinomycetales</taxon>
        <taxon>Actinomycetaceae</taxon>
        <taxon>Actinomyces</taxon>
    </lineage>
</organism>
<accession>A0A1Q8V707</accession>
<protein>
    <submittedName>
        <fullName evidence="2">Uncharacterized protein</fullName>
    </submittedName>
</protein>
<dbReference type="AlphaFoldDB" id="A0A1Q8V707"/>
<comment type="caution">
    <text evidence="2">The sequence shown here is derived from an EMBL/GenBank/DDBJ whole genome shotgun (WGS) entry which is preliminary data.</text>
</comment>
<evidence type="ECO:0000313" key="2">
    <source>
        <dbReference type="EMBL" id="OLO43901.1"/>
    </source>
</evidence>
<feature type="region of interest" description="Disordered" evidence="1">
    <location>
        <begin position="1"/>
        <end position="23"/>
    </location>
</feature>